<dbReference type="InterPro" id="IPR005952">
    <property type="entry name" value="Phosphogly_mut1"/>
</dbReference>
<evidence type="ECO:0000256" key="6">
    <source>
        <dbReference type="HAMAP-Rule" id="MF_01039"/>
    </source>
</evidence>
<dbReference type="FunFam" id="3.40.50.1240:FF:000003">
    <property type="entry name" value="2,3-bisphosphoglycerate-dependent phosphoglycerate mutase"/>
    <property type="match status" value="1"/>
</dbReference>
<organism evidence="10 11">
    <name type="scientific">Buchnera aphidicola</name>
    <name type="common">Cinara tujafilina</name>
    <dbReference type="NCBI Taxonomy" id="261317"/>
    <lineage>
        <taxon>Bacteria</taxon>
        <taxon>Pseudomonadati</taxon>
        <taxon>Pseudomonadota</taxon>
        <taxon>Gammaproteobacteria</taxon>
        <taxon>Enterobacterales</taxon>
        <taxon>Erwiniaceae</taxon>
        <taxon>Buchnera</taxon>
    </lineage>
</organism>
<comment type="function">
    <text evidence="6">Catalyzes the interconversion of 2-phosphoglycerate and 3-phosphoglycerate.</text>
</comment>
<gene>
    <name evidence="6 10" type="primary">gpmA</name>
    <name evidence="10" type="ORF">BCTU_196</name>
</gene>
<proteinExistence type="inferred from homology"/>
<keyword evidence="11" id="KW-1185">Reference proteome</keyword>
<evidence type="ECO:0000313" key="11">
    <source>
        <dbReference type="Proteomes" id="UP000006811"/>
    </source>
</evidence>
<feature type="active site" description="Tele-phosphohistidine intermediate" evidence="6 7">
    <location>
        <position position="11"/>
    </location>
</feature>
<feature type="binding site" evidence="6 8">
    <location>
        <begin position="89"/>
        <end position="92"/>
    </location>
    <ligand>
        <name>substrate</name>
    </ligand>
</feature>
<keyword evidence="3 6" id="KW-0312">Gluconeogenesis</keyword>
<feature type="binding site" evidence="6 8">
    <location>
        <begin position="116"/>
        <end position="117"/>
    </location>
    <ligand>
        <name>substrate</name>
    </ligand>
</feature>
<dbReference type="PANTHER" id="PTHR11931">
    <property type="entry name" value="PHOSPHOGLYCERATE MUTASE"/>
    <property type="match status" value="1"/>
</dbReference>
<dbReference type="HAMAP" id="MF_01039">
    <property type="entry name" value="PGAM_GpmA"/>
    <property type="match status" value="1"/>
</dbReference>
<dbReference type="SUPFAM" id="SSF53254">
    <property type="entry name" value="Phosphoglycerate mutase-like"/>
    <property type="match status" value="1"/>
</dbReference>
<dbReference type="SMART" id="SM00855">
    <property type="entry name" value="PGAM"/>
    <property type="match status" value="1"/>
</dbReference>
<dbReference type="OrthoDB" id="9781415at2"/>
<feature type="site" description="Transition state stabilizer" evidence="6 9">
    <location>
        <position position="184"/>
    </location>
</feature>
<dbReference type="PIRSF" id="PIRSF000709">
    <property type="entry name" value="6PFK_2-Ptase"/>
    <property type="match status" value="1"/>
</dbReference>
<comment type="subunit">
    <text evidence="6">Homodimer.</text>
</comment>
<evidence type="ECO:0000256" key="3">
    <source>
        <dbReference type="ARBA" id="ARBA00022432"/>
    </source>
</evidence>
<dbReference type="NCBIfam" id="TIGR01258">
    <property type="entry name" value="pgm_1"/>
    <property type="match status" value="1"/>
</dbReference>
<dbReference type="AlphaFoldDB" id="F7WZC0"/>
<evidence type="ECO:0000256" key="5">
    <source>
        <dbReference type="ARBA" id="ARBA00023235"/>
    </source>
</evidence>
<evidence type="ECO:0000256" key="1">
    <source>
        <dbReference type="ARBA" id="ARBA00000380"/>
    </source>
</evidence>
<feature type="binding site" evidence="6 8">
    <location>
        <begin position="10"/>
        <end position="17"/>
    </location>
    <ligand>
        <name>substrate</name>
    </ligand>
</feature>
<feature type="binding site" evidence="6 8">
    <location>
        <position position="100"/>
    </location>
    <ligand>
        <name>substrate</name>
    </ligand>
</feature>
<comment type="catalytic activity">
    <reaction evidence="1 6">
        <text>(2R)-2-phosphoglycerate = (2R)-3-phosphoglycerate</text>
        <dbReference type="Rhea" id="RHEA:15901"/>
        <dbReference type="ChEBI" id="CHEBI:58272"/>
        <dbReference type="ChEBI" id="CHEBI:58289"/>
        <dbReference type="EC" id="5.4.2.11"/>
    </reaction>
</comment>
<protein>
    <recommendedName>
        <fullName evidence="6">2,3-bisphosphoglycerate-dependent phosphoglycerate mutase</fullName>
        <shortName evidence="6">BPG-dependent PGAM</shortName>
        <shortName evidence="6">PGAM</shortName>
        <shortName evidence="6">Phosphoglyceromutase</shortName>
        <shortName evidence="6">dPGM</shortName>
        <ecNumber evidence="6">5.4.2.11</ecNumber>
    </recommendedName>
</protein>
<comment type="similarity">
    <text evidence="2 6">Belongs to the phosphoglycerate mutase family. BPG-dependent PGAM subfamily.</text>
</comment>
<dbReference type="InterPro" id="IPR029033">
    <property type="entry name" value="His_PPase_superfam"/>
</dbReference>
<dbReference type="GO" id="GO:0006094">
    <property type="term" value="P:gluconeogenesis"/>
    <property type="evidence" value="ECO:0007669"/>
    <property type="project" value="UniProtKB-UniRule"/>
</dbReference>
<evidence type="ECO:0000256" key="8">
    <source>
        <dbReference type="PIRSR" id="PIRSR613078-2"/>
    </source>
</evidence>
<feature type="binding site" evidence="6 8">
    <location>
        <begin position="23"/>
        <end position="24"/>
    </location>
    <ligand>
        <name>substrate</name>
    </ligand>
</feature>
<evidence type="ECO:0000256" key="9">
    <source>
        <dbReference type="PIRSR" id="PIRSR613078-3"/>
    </source>
</evidence>
<reference evidence="10 11" key="1">
    <citation type="journal article" date="2011" name="Appl. Environ. Microbiol.">
        <title>The genome of Buchnera aphidicola from the aphid Cinara tujafilina provides new clues about the evolutionary history of metabolic losses in bacterial endosymbionts.</title>
        <authorList>
            <person name="Lamelas A."/>
            <person name="Gosalbes M.J."/>
            <person name="Moya A."/>
            <person name="Latorre A."/>
        </authorList>
    </citation>
    <scope>NUCLEOTIDE SEQUENCE [LARGE SCALE GENOMIC DNA]</scope>
    <source>
        <strain evidence="11">Cinara tujafilina</strain>
    </source>
</reference>
<feature type="binding site" evidence="6 8">
    <location>
        <position position="62"/>
    </location>
    <ligand>
        <name>substrate</name>
    </ligand>
</feature>
<sequence>MNKIKVIFMRHGESEWNQSNQFTGWQDVLLSKKGIQEAQIAGKLLKKNGFFFDYAYTSMLSRAIYTLWYILKILKETWIPIKKSWQLNERHYGALEGLNKKKIRSIYSKEQIQLWRRSFLHTPPALDIKDTRYPGYDRRYITLNKNELPVSESLENTYNRVIPYWKNVILPTIKDKKKIIVVAHGNSLRALIKYLNNINNDNIINLNISTGAPIVYEFSDTLCPLNYYYLK</sequence>
<evidence type="ECO:0000256" key="4">
    <source>
        <dbReference type="ARBA" id="ARBA00023152"/>
    </source>
</evidence>
<dbReference type="GO" id="GO:0004619">
    <property type="term" value="F:phosphoglycerate mutase activity"/>
    <property type="evidence" value="ECO:0007669"/>
    <property type="project" value="UniProtKB-UniRule"/>
</dbReference>
<comment type="pathway">
    <text evidence="6">Carbohydrate degradation; glycolysis; pyruvate from D-glyceraldehyde 3-phosphate: step 3/5.</text>
</comment>
<evidence type="ECO:0000313" key="10">
    <source>
        <dbReference type="EMBL" id="AEH39781.1"/>
    </source>
</evidence>
<dbReference type="eggNOG" id="COG0588">
    <property type="taxonomic scope" value="Bacteria"/>
</dbReference>
<dbReference type="HOGENOM" id="CLU_033323_1_1_6"/>
<feature type="active site" description="Proton donor/acceptor" evidence="6 7">
    <location>
        <position position="89"/>
    </location>
</feature>
<dbReference type="STRING" id="261317.BCTU_196"/>
<dbReference type="GO" id="GO:0006096">
    <property type="term" value="P:glycolytic process"/>
    <property type="evidence" value="ECO:0007669"/>
    <property type="project" value="UniProtKB-UniRule"/>
</dbReference>
<dbReference type="EC" id="5.4.2.11" evidence="6"/>
<dbReference type="CDD" id="cd07067">
    <property type="entry name" value="HP_PGM_like"/>
    <property type="match status" value="1"/>
</dbReference>
<dbReference type="Proteomes" id="UP000006811">
    <property type="component" value="Chromosome"/>
</dbReference>
<feature type="binding site" evidence="6 8">
    <location>
        <begin position="185"/>
        <end position="186"/>
    </location>
    <ligand>
        <name>substrate</name>
    </ligand>
</feature>
<dbReference type="NCBIfam" id="NF010713">
    <property type="entry name" value="PRK14115.1"/>
    <property type="match status" value="1"/>
</dbReference>
<dbReference type="Gene3D" id="3.40.50.1240">
    <property type="entry name" value="Phosphoglycerate mutase-like"/>
    <property type="match status" value="1"/>
</dbReference>
<name>F7WZC0_9GAMM</name>
<evidence type="ECO:0000256" key="2">
    <source>
        <dbReference type="ARBA" id="ARBA00006717"/>
    </source>
</evidence>
<dbReference type="InterPro" id="IPR013078">
    <property type="entry name" value="His_Pase_superF_clade-1"/>
</dbReference>
<dbReference type="UniPathway" id="UPA00109">
    <property type="reaction ID" value="UER00186"/>
</dbReference>
<keyword evidence="5 6" id="KW-0413">Isomerase</keyword>
<accession>F7WZC0</accession>
<keyword evidence="4 6" id="KW-0324">Glycolysis</keyword>
<dbReference type="EMBL" id="CP001817">
    <property type="protein sequence ID" value="AEH39781.1"/>
    <property type="molecule type" value="Genomic_DNA"/>
</dbReference>
<dbReference type="KEGG" id="baj:BCTU_196"/>
<evidence type="ECO:0000256" key="7">
    <source>
        <dbReference type="PIRSR" id="PIRSR613078-1"/>
    </source>
</evidence>
<dbReference type="Pfam" id="PF00300">
    <property type="entry name" value="His_Phos_1"/>
    <property type="match status" value="2"/>
</dbReference>